<dbReference type="RefSeq" id="WP_194537009.1">
    <property type="nucleotide sequence ID" value="NZ_JACEFB010000002.1"/>
</dbReference>
<keyword evidence="1" id="KW-1133">Transmembrane helix</keyword>
<gene>
    <name evidence="3" type="ORF">H0921_05395</name>
</gene>
<accession>A0A7V8VCT8</accession>
<reference evidence="3 4" key="1">
    <citation type="submission" date="2020-07" db="EMBL/GenBank/DDBJ databases">
        <title>Thermogemmata thermophila gen. nov., sp. nov., a novel moderate thermophilic planctomycete from a Kamchatka hot spring.</title>
        <authorList>
            <person name="Elcheninov A.G."/>
            <person name="Podosokorskaya O.A."/>
            <person name="Kovaleva O.L."/>
            <person name="Novikov A."/>
            <person name="Bonch-Osmolovskaya E.A."/>
            <person name="Toshchakov S.V."/>
            <person name="Kublanov I.V."/>
        </authorList>
    </citation>
    <scope>NUCLEOTIDE SEQUENCE [LARGE SCALE GENOMIC DNA]</scope>
    <source>
        <strain evidence="3 4">2918</strain>
    </source>
</reference>
<sequence length="1119" mass="121999">MDTPRGDTPLSFVLTELQETASSTPPPSSSGEKDSLLLLPERRRRHWAPILLIGLSIATLLVLGSMAFYLLYYQDLAERQLAAAAEEHYKQGNYKEAARAYRQLTEDYPNSEDHDKYRFFAELSELQGAVRAVTNREDYSPALERWQKFVSEQKDSPWAKPGSGYGHDIFEAGKKLCEDMVAYADGQLEKFRSDRSGQAALEEKVRATVQAGKELLKSLEPFRAADDPPLDKWQQEWTRLEGELQKEQSRRQALAQARQHLASITDARIALAENELAAAGWLADPEAQALLKEARARLRAMIRYELDPAAPQAAPASPARTIFCSAALSPAAPRAASHHPDAPPTIFPIVARGILYALDEESGNLLWAMRVGADVTFPPALARLTLPEGISEVLFCAHHAERQYGVVACLLRNGSLRWYQPLPAPVAAPPVVMGSRAYVPLRDEWGTIYEFDAIDGTRRGRIRLGQPIAHLAVEPKGRYLFAAAEARRVFVLDGNARDDEDNLLPLRCVQVLHTGHEPGTLRVPPLILEAAALPPAVPEQRLLLCQADGARSMKLRLFSLPPLAAGPSSDAPPPEVQPAAMEYSLEGWAYFPPVSDGERLAVVTDAGRLRLFALNPAGGPDPPLSPLPDRLALQMPPDSSALPLPAAVLPAEEGAFIVLARSALQKYRLGIHPQRGLDIVPMHPPRPIGVPLHQPWLSPQRDTAGLALRWVDPPADQAALVALKDGSILWRRQLGVAQAAAPIVQGDVVLLLGQDGSIYALHNHLLNNPSATLLAGADQLLAPLPLQRAGVTQFATSADRSLTAVVTPYEEVERDRRQLRLLIRLIHDGKMAHDGHVTVPALLAGPPAFLDQTLLLPLADGLIYRYVPGQGLTSPDRLEPGPLWRIERRESGAAPALLCPTGKDSFLSSDGSRTLKRWLWPAGSRWNDGGEWTLRERPAAPPLPLFRKDGSASHFLLADTTGNVWLYAVDRIEAPQRRWRPGSALPLGQPTSAFGLTQDAQGRWRVTYTVANRLVVCLDPHQDAPLWVHQPAEEHAAALVGPPLPLPDGDWLTVDLAGRITRLAGKTGQSLATSRLHLPGIFPIAAPGLTPGQDVLLPLSDGSFVLHPLPAPPAKTPAP</sequence>
<proteinExistence type="predicted"/>
<dbReference type="Pfam" id="PF13360">
    <property type="entry name" value="PQQ_2"/>
    <property type="match status" value="1"/>
</dbReference>
<dbReference type="InterPro" id="IPR011047">
    <property type="entry name" value="Quinoprotein_ADH-like_sf"/>
</dbReference>
<dbReference type="EMBL" id="JACEFB010000002">
    <property type="protein sequence ID" value="MBA2225596.1"/>
    <property type="molecule type" value="Genomic_DNA"/>
</dbReference>
<dbReference type="InterPro" id="IPR011990">
    <property type="entry name" value="TPR-like_helical_dom_sf"/>
</dbReference>
<evidence type="ECO:0000256" key="1">
    <source>
        <dbReference type="SAM" id="Phobius"/>
    </source>
</evidence>
<dbReference type="Proteomes" id="UP000542342">
    <property type="component" value="Unassembled WGS sequence"/>
</dbReference>
<dbReference type="AlphaFoldDB" id="A0A7V8VCT8"/>
<protein>
    <submittedName>
        <fullName evidence="3">PQQ-binding-like beta-propeller repeat protein</fullName>
    </submittedName>
</protein>
<evidence type="ECO:0000313" key="4">
    <source>
        <dbReference type="Proteomes" id="UP000542342"/>
    </source>
</evidence>
<evidence type="ECO:0000259" key="2">
    <source>
        <dbReference type="Pfam" id="PF13360"/>
    </source>
</evidence>
<dbReference type="Gene3D" id="2.40.10.480">
    <property type="match status" value="1"/>
</dbReference>
<dbReference type="InterPro" id="IPR015943">
    <property type="entry name" value="WD40/YVTN_repeat-like_dom_sf"/>
</dbReference>
<comment type="caution">
    <text evidence="3">The sequence shown here is derived from an EMBL/GenBank/DDBJ whole genome shotgun (WGS) entry which is preliminary data.</text>
</comment>
<evidence type="ECO:0000313" key="3">
    <source>
        <dbReference type="EMBL" id="MBA2225596.1"/>
    </source>
</evidence>
<dbReference type="Gene3D" id="2.130.10.10">
    <property type="entry name" value="YVTN repeat-like/Quinoprotein amine dehydrogenase"/>
    <property type="match status" value="1"/>
</dbReference>
<dbReference type="InterPro" id="IPR002372">
    <property type="entry name" value="PQQ_rpt_dom"/>
</dbReference>
<organism evidence="3 4">
    <name type="scientific">Thermogemmata fonticola</name>
    <dbReference type="NCBI Taxonomy" id="2755323"/>
    <lineage>
        <taxon>Bacteria</taxon>
        <taxon>Pseudomonadati</taxon>
        <taxon>Planctomycetota</taxon>
        <taxon>Planctomycetia</taxon>
        <taxon>Gemmatales</taxon>
        <taxon>Gemmataceae</taxon>
        <taxon>Thermogemmata</taxon>
    </lineage>
</organism>
<keyword evidence="1" id="KW-0472">Membrane</keyword>
<feature type="domain" description="Pyrrolo-quinoline quinone repeat" evidence="2">
    <location>
        <begin position="352"/>
        <end position="459"/>
    </location>
</feature>
<feature type="transmembrane region" description="Helical" evidence="1">
    <location>
        <begin position="50"/>
        <end position="72"/>
    </location>
</feature>
<keyword evidence="4" id="KW-1185">Reference proteome</keyword>
<keyword evidence="1" id="KW-0812">Transmembrane</keyword>
<name>A0A7V8VCT8_9BACT</name>
<dbReference type="SUPFAM" id="SSF50998">
    <property type="entry name" value="Quinoprotein alcohol dehydrogenase-like"/>
    <property type="match status" value="2"/>
</dbReference>
<dbReference type="Gene3D" id="1.25.40.10">
    <property type="entry name" value="Tetratricopeptide repeat domain"/>
    <property type="match status" value="1"/>
</dbReference>